<keyword evidence="5 7" id="KW-0460">Magnesium</keyword>
<dbReference type="PANTHER" id="PTHR10286">
    <property type="entry name" value="INORGANIC PYROPHOSPHATASE"/>
    <property type="match status" value="1"/>
</dbReference>
<keyword evidence="4 7" id="KW-0378">Hydrolase</keyword>
<keyword evidence="3 7" id="KW-0479">Metal-binding</keyword>
<dbReference type="STRING" id="1385512.N784_06145"/>
<dbReference type="InterPro" id="IPR036649">
    <property type="entry name" value="Pyrophosphatase_sf"/>
</dbReference>
<organism evidence="8 9">
    <name type="scientific">Pontibacillus litoralis JSM 072002</name>
    <dbReference type="NCBI Taxonomy" id="1385512"/>
    <lineage>
        <taxon>Bacteria</taxon>
        <taxon>Bacillati</taxon>
        <taxon>Bacillota</taxon>
        <taxon>Bacilli</taxon>
        <taxon>Bacillales</taxon>
        <taxon>Bacillaceae</taxon>
        <taxon>Pontibacillus</taxon>
    </lineage>
</organism>
<feature type="binding site" evidence="7">
    <location>
        <position position="130"/>
    </location>
    <ligand>
        <name>substrate</name>
    </ligand>
</feature>
<dbReference type="AlphaFoldDB" id="A0A0A5G4D9"/>
<feature type="binding site" evidence="7">
    <location>
        <position position="20"/>
    </location>
    <ligand>
        <name>substrate</name>
    </ligand>
</feature>
<evidence type="ECO:0000256" key="5">
    <source>
        <dbReference type="ARBA" id="ARBA00022842"/>
    </source>
</evidence>
<feature type="binding site" evidence="7">
    <location>
        <position position="46"/>
    </location>
    <ligand>
        <name>substrate</name>
    </ligand>
</feature>
<dbReference type="Gene3D" id="3.90.80.10">
    <property type="entry name" value="Inorganic pyrophosphatase"/>
    <property type="match status" value="1"/>
</dbReference>
<protein>
    <recommendedName>
        <fullName evidence="7">Inorganic pyrophosphatase</fullName>
        <ecNumber evidence="7">3.6.1.1</ecNumber>
    </recommendedName>
    <alternativeName>
        <fullName evidence="7">Pyrophosphate phospho-hydrolase</fullName>
        <shortName evidence="7">PPase</shortName>
    </alternativeName>
</protein>
<feature type="binding site" evidence="7">
    <location>
        <position position="61"/>
    </location>
    <ligand>
        <name>Mg(2+)</name>
        <dbReference type="ChEBI" id="CHEBI:18420"/>
        <label>1</label>
    </ligand>
</feature>
<dbReference type="Proteomes" id="UP000030401">
    <property type="component" value="Unassembled WGS sequence"/>
</dbReference>
<evidence type="ECO:0000256" key="7">
    <source>
        <dbReference type="HAMAP-Rule" id="MF_00209"/>
    </source>
</evidence>
<evidence type="ECO:0000256" key="6">
    <source>
        <dbReference type="ARBA" id="ARBA00047820"/>
    </source>
</evidence>
<comment type="subunit">
    <text evidence="7">Homohexamer.</text>
</comment>
<evidence type="ECO:0000256" key="3">
    <source>
        <dbReference type="ARBA" id="ARBA00022723"/>
    </source>
</evidence>
<dbReference type="HAMAP" id="MF_00209">
    <property type="entry name" value="Inorganic_PPase"/>
    <property type="match status" value="1"/>
</dbReference>
<dbReference type="SUPFAM" id="SSF50324">
    <property type="entry name" value="Inorganic pyrophosphatase"/>
    <property type="match status" value="1"/>
</dbReference>
<comment type="cofactor">
    <cofactor evidence="1 7">
        <name>Mg(2+)</name>
        <dbReference type="ChEBI" id="CHEBI:18420"/>
    </cofactor>
</comment>
<reference evidence="8 9" key="1">
    <citation type="submission" date="2013-08" db="EMBL/GenBank/DDBJ databases">
        <authorList>
            <person name="Huang J."/>
            <person name="Wang G."/>
        </authorList>
    </citation>
    <scope>NUCLEOTIDE SEQUENCE [LARGE SCALE GENOMIC DNA]</scope>
    <source>
        <strain evidence="8 9">JSM 072002</strain>
    </source>
</reference>
<dbReference type="Pfam" id="PF00719">
    <property type="entry name" value="Pyrophosphatase"/>
    <property type="match status" value="1"/>
</dbReference>
<name>A0A0A5G4D9_9BACI</name>
<dbReference type="EC" id="3.6.1.1" evidence="7"/>
<dbReference type="FunFam" id="3.90.80.10:FF:000003">
    <property type="entry name" value="Inorganic pyrophosphatase"/>
    <property type="match status" value="1"/>
</dbReference>
<comment type="subcellular location">
    <subcellularLocation>
        <location evidence="7">Cytoplasm</location>
    </subcellularLocation>
</comment>
<dbReference type="GO" id="GO:0004427">
    <property type="term" value="F:inorganic diphosphate phosphatase activity"/>
    <property type="evidence" value="ECO:0007669"/>
    <property type="project" value="UniProtKB-UniRule"/>
</dbReference>
<comment type="function">
    <text evidence="7">Catalyzes the hydrolysis of inorganic pyrophosphate (PPi) forming two phosphate ions.</text>
</comment>
<dbReference type="EMBL" id="AVPG01000017">
    <property type="protein sequence ID" value="KGX85950.1"/>
    <property type="molecule type" value="Genomic_DNA"/>
</dbReference>
<comment type="catalytic activity">
    <reaction evidence="6 7">
        <text>diphosphate + H2O = 2 phosphate + H(+)</text>
        <dbReference type="Rhea" id="RHEA:24576"/>
        <dbReference type="ChEBI" id="CHEBI:15377"/>
        <dbReference type="ChEBI" id="CHEBI:15378"/>
        <dbReference type="ChEBI" id="CHEBI:33019"/>
        <dbReference type="ChEBI" id="CHEBI:43474"/>
        <dbReference type="EC" id="3.6.1.1"/>
    </reaction>
</comment>
<dbReference type="GO" id="GO:0000287">
    <property type="term" value="F:magnesium ion binding"/>
    <property type="evidence" value="ECO:0007669"/>
    <property type="project" value="UniProtKB-UniRule"/>
</dbReference>
<dbReference type="InterPro" id="IPR008162">
    <property type="entry name" value="Pyrophosphatase"/>
</dbReference>
<evidence type="ECO:0000256" key="1">
    <source>
        <dbReference type="ARBA" id="ARBA00001946"/>
    </source>
</evidence>
<evidence type="ECO:0000256" key="2">
    <source>
        <dbReference type="ARBA" id="ARBA00022490"/>
    </source>
</evidence>
<evidence type="ECO:0000313" key="8">
    <source>
        <dbReference type="EMBL" id="KGX85950.1"/>
    </source>
</evidence>
<keyword evidence="2 7" id="KW-0963">Cytoplasm</keyword>
<feature type="binding site" evidence="7">
    <location>
        <position position="61"/>
    </location>
    <ligand>
        <name>Mg(2+)</name>
        <dbReference type="ChEBI" id="CHEBI:18420"/>
        <label>2</label>
    </ligand>
</feature>
<feature type="binding site" evidence="7">
    <location>
        <position position="56"/>
    </location>
    <ligand>
        <name>Mg(2+)</name>
        <dbReference type="ChEBI" id="CHEBI:18420"/>
        <label>1</label>
    </ligand>
</feature>
<proteinExistence type="inferred from homology"/>
<comment type="caution">
    <text evidence="8">The sequence shown here is derived from an EMBL/GenBank/DDBJ whole genome shotgun (WGS) entry which is preliminary data.</text>
</comment>
<dbReference type="GO" id="GO:0006796">
    <property type="term" value="P:phosphate-containing compound metabolic process"/>
    <property type="evidence" value="ECO:0007669"/>
    <property type="project" value="InterPro"/>
</dbReference>
<gene>
    <name evidence="7" type="primary">ppa</name>
    <name evidence="8" type="ORF">N784_06145</name>
</gene>
<feature type="binding site" evidence="7">
    <location>
        <position position="93"/>
    </location>
    <ligand>
        <name>Mg(2+)</name>
        <dbReference type="ChEBI" id="CHEBI:18420"/>
        <label>1</label>
    </ligand>
</feature>
<sequence length="165" mass="18996">MAENKIIDVFIEIPTGSQNKYEFDKEKGVFKLDRVLYSSQFYPAEYGYIDDTLALDEDPLDALVLATNPTFPGCVIESRVIGFLNMIDDGEEDQKLLAVPTEDPRFKDVYTLEDVPQHKLEEISHFFKTYKDLQGKKTEIGDWEGVEAANKLIDDCLKRYEENNK</sequence>
<feature type="binding site" evidence="7">
    <location>
        <position position="34"/>
    </location>
    <ligand>
        <name>substrate</name>
    </ligand>
</feature>
<evidence type="ECO:0000313" key="9">
    <source>
        <dbReference type="Proteomes" id="UP000030401"/>
    </source>
</evidence>
<accession>A0A0A5G4D9</accession>
<dbReference type="CDD" id="cd00412">
    <property type="entry name" value="pyrophosphatase"/>
    <property type="match status" value="1"/>
</dbReference>
<keyword evidence="9" id="KW-1185">Reference proteome</keyword>
<comment type="similarity">
    <text evidence="7">Belongs to the PPase family.</text>
</comment>
<dbReference type="GO" id="GO:0005737">
    <property type="term" value="C:cytoplasm"/>
    <property type="evidence" value="ECO:0007669"/>
    <property type="project" value="UniProtKB-SubCell"/>
</dbReference>
<evidence type="ECO:0000256" key="4">
    <source>
        <dbReference type="ARBA" id="ARBA00022801"/>
    </source>
</evidence>
<dbReference type="eggNOG" id="COG0221">
    <property type="taxonomic scope" value="Bacteria"/>
</dbReference>